<proteinExistence type="predicted"/>
<keyword evidence="3" id="KW-0597">Phosphoprotein</keyword>
<dbReference type="SMART" id="SM00850">
    <property type="entry name" value="LytTR"/>
    <property type="match status" value="1"/>
</dbReference>
<reference evidence="6" key="1">
    <citation type="journal article" date="2021" name="PeerJ">
        <title>Extensive microbial diversity within the chicken gut microbiome revealed by metagenomics and culture.</title>
        <authorList>
            <person name="Gilroy R."/>
            <person name="Ravi A."/>
            <person name="Getino M."/>
            <person name="Pursley I."/>
            <person name="Horton D.L."/>
            <person name="Alikhan N.F."/>
            <person name="Baker D."/>
            <person name="Gharbi K."/>
            <person name="Hall N."/>
            <person name="Watson M."/>
            <person name="Adriaenssens E.M."/>
            <person name="Foster-Nyarko E."/>
            <person name="Jarju S."/>
            <person name="Secka A."/>
            <person name="Antonio M."/>
            <person name="Oren A."/>
            <person name="Chaudhuri R.R."/>
            <person name="La Ragione R."/>
            <person name="Hildebrand F."/>
            <person name="Pallen M.J."/>
        </authorList>
    </citation>
    <scope>NUCLEOTIDE SEQUENCE</scope>
    <source>
        <strain evidence="6">ChiBcec8-13705</strain>
    </source>
</reference>
<comment type="caution">
    <text evidence="6">The sequence shown here is derived from an EMBL/GenBank/DDBJ whole genome shotgun (WGS) entry which is preliminary data.</text>
</comment>
<dbReference type="PANTHER" id="PTHR37299">
    <property type="entry name" value="TRANSCRIPTIONAL REGULATOR-RELATED"/>
    <property type="match status" value="1"/>
</dbReference>
<dbReference type="GO" id="GO:0003677">
    <property type="term" value="F:DNA binding"/>
    <property type="evidence" value="ECO:0007669"/>
    <property type="project" value="UniProtKB-KW"/>
</dbReference>
<dbReference type="Proteomes" id="UP000886803">
    <property type="component" value="Unassembled WGS sequence"/>
</dbReference>
<dbReference type="PROSITE" id="PS50110">
    <property type="entry name" value="RESPONSE_REGULATORY"/>
    <property type="match status" value="1"/>
</dbReference>
<dbReference type="InterPro" id="IPR046947">
    <property type="entry name" value="LytR-like"/>
</dbReference>
<comment type="function">
    <text evidence="2">May play the central regulatory role in sporulation. It may be an element of the effector pathway responsible for the activation of sporulation genes in response to nutritional stress. Spo0A may act in concert with spo0H (a sigma factor) to control the expression of some genes that are critical to the sporulation process.</text>
</comment>
<reference evidence="6" key="2">
    <citation type="submission" date="2021-04" db="EMBL/GenBank/DDBJ databases">
        <authorList>
            <person name="Gilroy R."/>
        </authorList>
    </citation>
    <scope>NUCLEOTIDE SEQUENCE</scope>
    <source>
        <strain evidence="6">ChiBcec8-13705</strain>
    </source>
</reference>
<dbReference type="Pfam" id="PF04397">
    <property type="entry name" value="LytTR"/>
    <property type="match status" value="1"/>
</dbReference>
<dbReference type="SUPFAM" id="SSF52172">
    <property type="entry name" value="CheY-like"/>
    <property type="match status" value="1"/>
</dbReference>
<dbReference type="InterPro" id="IPR001789">
    <property type="entry name" value="Sig_transdc_resp-reg_receiver"/>
</dbReference>
<dbReference type="EMBL" id="DWYG01000170">
    <property type="protein sequence ID" value="HJB42808.1"/>
    <property type="molecule type" value="Genomic_DNA"/>
</dbReference>
<feature type="domain" description="Response regulatory" evidence="4">
    <location>
        <begin position="3"/>
        <end position="120"/>
    </location>
</feature>
<evidence type="ECO:0000259" key="5">
    <source>
        <dbReference type="PROSITE" id="PS50930"/>
    </source>
</evidence>
<evidence type="ECO:0000259" key="4">
    <source>
        <dbReference type="PROSITE" id="PS50110"/>
    </source>
</evidence>
<accession>A0A9D2M8E9</accession>
<dbReference type="SMART" id="SM00448">
    <property type="entry name" value="REC"/>
    <property type="match status" value="1"/>
</dbReference>
<gene>
    <name evidence="6" type="ORF">H9945_09970</name>
</gene>
<feature type="modified residue" description="4-aspartylphosphate" evidence="3">
    <location>
        <position position="57"/>
    </location>
</feature>
<keyword evidence="6" id="KW-0238">DNA-binding</keyword>
<dbReference type="Gene3D" id="3.40.50.2300">
    <property type="match status" value="1"/>
</dbReference>
<feature type="domain" description="HTH LytTR-type" evidence="5">
    <location>
        <begin position="131"/>
        <end position="229"/>
    </location>
</feature>
<name>A0A9D2M8E9_9FIRM</name>
<dbReference type="PROSITE" id="PS50930">
    <property type="entry name" value="HTH_LYTTR"/>
    <property type="match status" value="1"/>
</dbReference>
<evidence type="ECO:0000313" key="7">
    <source>
        <dbReference type="Proteomes" id="UP000886803"/>
    </source>
</evidence>
<organism evidence="6 7">
    <name type="scientific">Candidatus Gemmiger avicola</name>
    <dbReference type="NCBI Taxonomy" id="2838605"/>
    <lineage>
        <taxon>Bacteria</taxon>
        <taxon>Bacillati</taxon>
        <taxon>Bacillota</taxon>
        <taxon>Clostridia</taxon>
        <taxon>Eubacteriales</taxon>
        <taxon>Gemmiger</taxon>
    </lineage>
</organism>
<evidence type="ECO:0000256" key="3">
    <source>
        <dbReference type="PROSITE-ProRule" id="PRU00169"/>
    </source>
</evidence>
<dbReference type="AlphaFoldDB" id="A0A9D2M8E9"/>
<evidence type="ECO:0000256" key="1">
    <source>
        <dbReference type="ARBA" id="ARBA00018672"/>
    </source>
</evidence>
<dbReference type="PANTHER" id="PTHR37299:SF1">
    <property type="entry name" value="STAGE 0 SPORULATION PROTEIN A HOMOLOG"/>
    <property type="match status" value="1"/>
</dbReference>
<sequence>MIRVAIVEDEREVREQLAEYLRRYERQFGRMFEVSLFEDGDEIVSDYRAVYDIILLDVQMRRMDGMAAAEAIRKVDKDVLLIFITNMAQFAIKGYAVDALDYVLKPVPYFAFSQQIQKAVNRLQKRRKTFLTVPLEGGLRRIDVAGIYYLESEGHRVRFYTETGDLATPGTLKAFEEKLAGKPFVRCNSGYIINLAQVMGVQQNTVQVGPYELQISRPRKKAFLEALADYIGSDGL</sequence>
<dbReference type="InterPro" id="IPR007492">
    <property type="entry name" value="LytTR_DNA-bd_dom"/>
</dbReference>
<protein>
    <recommendedName>
        <fullName evidence="1">Stage 0 sporulation protein A homolog</fullName>
    </recommendedName>
</protein>
<dbReference type="GO" id="GO:0000156">
    <property type="term" value="F:phosphorelay response regulator activity"/>
    <property type="evidence" value="ECO:0007669"/>
    <property type="project" value="InterPro"/>
</dbReference>
<dbReference type="InterPro" id="IPR011006">
    <property type="entry name" value="CheY-like_superfamily"/>
</dbReference>
<evidence type="ECO:0000256" key="2">
    <source>
        <dbReference type="ARBA" id="ARBA00024867"/>
    </source>
</evidence>
<evidence type="ECO:0000313" key="6">
    <source>
        <dbReference type="EMBL" id="HJB42808.1"/>
    </source>
</evidence>
<dbReference type="Pfam" id="PF00072">
    <property type="entry name" value="Response_reg"/>
    <property type="match status" value="1"/>
</dbReference>
<dbReference type="Gene3D" id="2.40.50.1020">
    <property type="entry name" value="LytTr DNA-binding domain"/>
    <property type="match status" value="1"/>
</dbReference>